<evidence type="ECO:0000259" key="4">
    <source>
        <dbReference type="PROSITE" id="PS52004"/>
    </source>
</evidence>
<dbReference type="Pfam" id="PF00109">
    <property type="entry name" value="ketoacyl-synt"/>
    <property type="match status" value="1"/>
</dbReference>
<organism evidence="5 6">
    <name type="scientific">Cupriavidus nantongensis</name>
    <dbReference type="NCBI Taxonomy" id="1796606"/>
    <lineage>
        <taxon>Bacteria</taxon>
        <taxon>Pseudomonadati</taxon>
        <taxon>Pseudomonadota</taxon>
        <taxon>Betaproteobacteria</taxon>
        <taxon>Burkholderiales</taxon>
        <taxon>Burkholderiaceae</taxon>
        <taxon>Cupriavidus</taxon>
    </lineage>
</organism>
<dbReference type="NCBIfam" id="NF006618">
    <property type="entry name" value="PRK09185.1"/>
    <property type="match status" value="1"/>
</dbReference>
<dbReference type="SUPFAM" id="SSF53901">
    <property type="entry name" value="Thiolase-like"/>
    <property type="match status" value="2"/>
</dbReference>
<evidence type="ECO:0000313" key="6">
    <source>
        <dbReference type="Proteomes" id="UP000075238"/>
    </source>
</evidence>
<keyword evidence="2 3" id="KW-0808">Transferase</keyword>
<proteinExistence type="inferred from homology"/>
<name>A0A142JSP5_9BURK</name>
<dbReference type="PROSITE" id="PS00606">
    <property type="entry name" value="KS3_1"/>
    <property type="match status" value="1"/>
</dbReference>
<dbReference type="EMBL" id="CP014845">
    <property type="protein sequence ID" value="AMR81107.1"/>
    <property type="molecule type" value="Genomic_DNA"/>
</dbReference>
<dbReference type="InterPro" id="IPR020841">
    <property type="entry name" value="PKS_Beta-ketoAc_synthase_dom"/>
</dbReference>
<protein>
    <submittedName>
        <fullName evidence="5">Beta-ketoacyl-[acyl-carrier-protein] synthase II</fullName>
    </submittedName>
</protein>
<dbReference type="Gene3D" id="3.40.47.10">
    <property type="match status" value="1"/>
</dbReference>
<dbReference type="RefSeq" id="WP_062802922.1">
    <property type="nucleotide sequence ID" value="NZ_CP014845.1"/>
</dbReference>
<dbReference type="GO" id="GO:0004315">
    <property type="term" value="F:3-oxoacyl-[acyl-carrier-protein] synthase activity"/>
    <property type="evidence" value="ECO:0007669"/>
    <property type="project" value="InterPro"/>
</dbReference>
<evidence type="ECO:0000313" key="5">
    <source>
        <dbReference type="EMBL" id="AMR81107.1"/>
    </source>
</evidence>
<dbReference type="InterPro" id="IPR018201">
    <property type="entry name" value="Ketoacyl_synth_AS"/>
</dbReference>
<evidence type="ECO:0000256" key="2">
    <source>
        <dbReference type="ARBA" id="ARBA00022679"/>
    </source>
</evidence>
<dbReference type="Proteomes" id="UP000075238">
    <property type="component" value="Chromosome 2"/>
</dbReference>
<gene>
    <name evidence="5" type="ORF">A2G96_25195</name>
</gene>
<dbReference type="OrthoDB" id="9808669at2"/>
<dbReference type="InterPro" id="IPR016039">
    <property type="entry name" value="Thiolase-like"/>
</dbReference>
<dbReference type="STRING" id="1796606.A2G96_25195"/>
<dbReference type="KEGG" id="cnan:A2G96_25195"/>
<dbReference type="InterPro" id="IPR014031">
    <property type="entry name" value="Ketoacyl_synth_C"/>
</dbReference>
<evidence type="ECO:0000256" key="3">
    <source>
        <dbReference type="RuleBase" id="RU003694"/>
    </source>
</evidence>
<keyword evidence="6" id="KW-1185">Reference proteome</keyword>
<reference evidence="5 6" key="1">
    <citation type="submission" date="2016-03" db="EMBL/GenBank/DDBJ databases">
        <title>Complete genome sequence of a novel chlorpyrifos degrading bacterium, Cupriavidus nantongensis sp. X1.</title>
        <authorList>
            <person name="Fang L."/>
        </authorList>
    </citation>
    <scope>NUCLEOTIDE SEQUENCE [LARGE SCALE GENOMIC DNA]</scope>
    <source>
        <strain evidence="5 6">X1</strain>
    </source>
</reference>
<accession>A0A142JSP5</accession>
<dbReference type="InterPro" id="IPR014030">
    <property type="entry name" value="Ketoacyl_synth_N"/>
</dbReference>
<sequence length="400" mass="40886">MSPLLFSHFTATSCLGAGLDATLAALRAQRGGLAPCRFGDVALDTYVGEVAGLDAVTLPAALADFDCRNNRLAQLALEQDDFAARVRDAAARYGAHRIGVFLGTSTAGVLQTELGYRQRDPASGALPPGFHYGGTHNPYSLPAFLRRQLGLTGPAAAVSSACSSGAKVFSSARRMLEAGLIDAAVVGGVDSLCHTTLYGFNALELLSRQPCRPYDVARNGISIGEGAVFGLLERVTGPVADDAILLAGIGESSDAHHMSTPHPQGLGARMAMAQALAGAGIAPAQVGYVNLHGTATRSNDAAEALAMAAVLPGTPCSSTKGATGHALGAAGALEAVICALALRHGLVPAGINTTQVDPALDVNYQLDNHDTPLRFAMSNAFGFGGSNCSLLFARADAVAH</sequence>
<dbReference type="InterPro" id="IPR000794">
    <property type="entry name" value="Beta-ketoacyl_synthase"/>
</dbReference>
<comment type="similarity">
    <text evidence="1 3">Belongs to the thiolase-like superfamily. Beta-ketoacyl-ACP synthases family.</text>
</comment>
<dbReference type="GO" id="GO:0005829">
    <property type="term" value="C:cytosol"/>
    <property type="evidence" value="ECO:0007669"/>
    <property type="project" value="TreeGrafter"/>
</dbReference>
<dbReference type="PANTHER" id="PTHR11712:SF320">
    <property type="entry name" value="BETA-KETOACYL SYNTHASE"/>
    <property type="match status" value="1"/>
</dbReference>
<dbReference type="PROSITE" id="PS52004">
    <property type="entry name" value="KS3_2"/>
    <property type="match status" value="1"/>
</dbReference>
<dbReference type="Pfam" id="PF02801">
    <property type="entry name" value="Ketoacyl-synt_C"/>
    <property type="match status" value="1"/>
</dbReference>
<dbReference type="GO" id="GO:0006633">
    <property type="term" value="P:fatty acid biosynthetic process"/>
    <property type="evidence" value="ECO:0007669"/>
    <property type="project" value="InterPro"/>
</dbReference>
<evidence type="ECO:0000256" key="1">
    <source>
        <dbReference type="ARBA" id="ARBA00008467"/>
    </source>
</evidence>
<dbReference type="PANTHER" id="PTHR11712">
    <property type="entry name" value="POLYKETIDE SYNTHASE-RELATED"/>
    <property type="match status" value="1"/>
</dbReference>
<dbReference type="AlphaFoldDB" id="A0A142JSP5"/>
<feature type="domain" description="Ketosynthase family 3 (KS3)" evidence="4">
    <location>
        <begin position="1"/>
        <end position="394"/>
    </location>
</feature>
<dbReference type="SMART" id="SM00825">
    <property type="entry name" value="PKS_KS"/>
    <property type="match status" value="1"/>
</dbReference>